<sequence length="686" mass="69634">MQRRVSQVKRRRLPARAKGWLLGAASLAVACAVQAGGADSQRELNPSGGQQPQGADGLRWAIGSNSQIQVWLNGQGQVYDPNNTPSSGSIYNSVFLRVDRGSDAQTRVYHNSNTNTDVGYRFTQVSQSAVSGAGTSASPWAVTTVLKPAEAVDAGITLMIRDEYVAPELWLKRRLSLSGLPASGASVKLYQNIDTYLLGSDRGPGIVRTAAWNTTGVPDLVGVTRNAQFEALWHTPGSNTPLWDRYFSGHYTYPGNQICSGTDNGTSCKTGTGDLSNLVDTDTGTDNGIAVQWNVPAGAPQFEVEYMISFAQSAVDLTKAFAPAVIDAGQVSKLTFSINNRTTSAVSGIGFTDNLPAGVKVAATPNVQTNCPAGGAMGALPAGMTVNAAAGAGSIVVGGASVAAAAAAGAERTCQVAVDVTSDVPGSHTNGTANITNLSNVANFVGSQVLRVNGAAAAIDAVDDAGAATAAGGVAVANVLANDTVNGAPAALGAVTLSLVSSSNPGITLDVATGAVQAAAGLPVGSHTLQYRICATGGSPCDTATVTVTIGSAGPTNIVAQPDQVRVFEGATGVVLPSVLANDTLGGNPVQLAQVVLTQRSSSHPDLSLDPATGSVRMASPLGVGSYTLVYRVCHAMAPNCAEATVTVVVAPLIVGPSTTPVPVNAPLGLLLLASVLALLGVRRMR</sequence>
<evidence type="ECO:0000313" key="4">
    <source>
        <dbReference type="EMBL" id="RMX17482.1"/>
    </source>
</evidence>
<evidence type="ECO:0000313" key="5">
    <source>
        <dbReference type="Proteomes" id="UP000275180"/>
    </source>
</evidence>
<dbReference type="OrthoDB" id="9773411at2"/>
<keyword evidence="1" id="KW-0812">Transmembrane</keyword>
<dbReference type="PROSITE" id="PS51257">
    <property type="entry name" value="PROKAR_LIPOPROTEIN"/>
    <property type="match status" value="1"/>
</dbReference>
<accession>A0A3M6RQS7</accession>
<gene>
    <name evidence="4" type="ORF">EBQ34_03875</name>
</gene>
<name>A0A3M6RQS7_9BURK</name>
<feature type="domain" description="DUF7933" evidence="3">
    <location>
        <begin position="317"/>
        <end position="440"/>
    </location>
</feature>
<protein>
    <recommendedName>
        <fullName evidence="3">DUF7933 domain-containing protein</fullName>
    </recommendedName>
</protein>
<dbReference type="InterPro" id="IPR057693">
    <property type="entry name" value="DUF7933"/>
</dbReference>
<keyword evidence="2" id="KW-0732">Signal</keyword>
<dbReference type="Pfam" id="PF25564">
    <property type="entry name" value="DUF7933"/>
    <property type="match status" value="1"/>
</dbReference>
<organism evidence="4 5">
    <name type="scientific">Vandammella animalimorsus</name>
    <dbReference type="NCBI Taxonomy" id="2029117"/>
    <lineage>
        <taxon>Bacteria</taxon>
        <taxon>Pseudomonadati</taxon>
        <taxon>Pseudomonadota</taxon>
        <taxon>Betaproteobacteria</taxon>
        <taxon>Burkholderiales</taxon>
        <taxon>Comamonadaceae</taxon>
        <taxon>Vandammella</taxon>
    </lineage>
</organism>
<feature type="transmembrane region" description="Helical" evidence="1">
    <location>
        <begin position="664"/>
        <end position="682"/>
    </location>
</feature>
<evidence type="ECO:0000256" key="1">
    <source>
        <dbReference type="SAM" id="Phobius"/>
    </source>
</evidence>
<evidence type="ECO:0000259" key="3">
    <source>
        <dbReference type="Pfam" id="PF25564"/>
    </source>
</evidence>
<keyword evidence="1" id="KW-0472">Membrane</keyword>
<dbReference type="AlphaFoldDB" id="A0A3M6RQS7"/>
<reference evidence="4 5" key="1">
    <citation type="submission" date="2018-10" db="EMBL/GenBank/DDBJ databases">
        <title>Comamonadaceae CDC group NO-1 genome sequencing and assembly.</title>
        <authorList>
            <person name="Bernier A.-M."/>
            <person name="Bernard K."/>
        </authorList>
    </citation>
    <scope>NUCLEOTIDE SEQUENCE [LARGE SCALE GENOMIC DNA]</scope>
    <source>
        <strain evidence="4 5">NML180582</strain>
    </source>
</reference>
<feature type="signal peptide" evidence="2">
    <location>
        <begin position="1"/>
        <end position="35"/>
    </location>
</feature>
<dbReference type="EMBL" id="RDQJ01000004">
    <property type="protein sequence ID" value="RMX17482.1"/>
    <property type="molecule type" value="Genomic_DNA"/>
</dbReference>
<dbReference type="RefSeq" id="WP_122244302.1">
    <property type="nucleotide sequence ID" value="NZ_RDQJ01000004.1"/>
</dbReference>
<keyword evidence="1" id="KW-1133">Transmembrane helix</keyword>
<evidence type="ECO:0000256" key="2">
    <source>
        <dbReference type="SAM" id="SignalP"/>
    </source>
</evidence>
<dbReference type="Proteomes" id="UP000275180">
    <property type="component" value="Unassembled WGS sequence"/>
</dbReference>
<proteinExistence type="predicted"/>
<feature type="chain" id="PRO_5018320332" description="DUF7933 domain-containing protein" evidence="2">
    <location>
        <begin position="36"/>
        <end position="686"/>
    </location>
</feature>
<comment type="caution">
    <text evidence="4">The sequence shown here is derived from an EMBL/GenBank/DDBJ whole genome shotgun (WGS) entry which is preliminary data.</text>
</comment>